<comment type="subcellular location">
    <subcellularLocation>
        <location evidence="2 13">Cell inner membrane</location>
    </subcellularLocation>
</comment>
<evidence type="ECO:0000256" key="14">
    <source>
        <dbReference type="SAM" id="MobiDB-lite"/>
    </source>
</evidence>
<evidence type="ECO:0000256" key="10">
    <source>
        <dbReference type="ARBA" id="ARBA00022840"/>
    </source>
</evidence>
<dbReference type="GO" id="GO:0005886">
    <property type="term" value="C:plasma membrane"/>
    <property type="evidence" value="ECO:0007669"/>
    <property type="project" value="UniProtKB-SubCell"/>
</dbReference>
<keyword evidence="4 13" id="KW-0997">Cell inner membrane</keyword>
<dbReference type="SMART" id="SM00388">
    <property type="entry name" value="HisKA"/>
    <property type="match status" value="1"/>
</dbReference>
<evidence type="ECO:0000256" key="6">
    <source>
        <dbReference type="ARBA" id="ARBA00022679"/>
    </source>
</evidence>
<gene>
    <name evidence="16" type="ORF">PGB34_00845</name>
</gene>
<organism evidence="16 17">
    <name type="scientific">Xenophilus arseniciresistens</name>
    <dbReference type="NCBI Taxonomy" id="1283306"/>
    <lineage>
        <taxon>Bacteria</taxon>
        <taxon>Pseudomonadati</taxon>
        <taxon>Pseudomonadota</taxon>
        <taxon>Betaproteobacteria</taxon>
        <taxon>Burkholderiales</taxon>
        <taxon>Comamonadaceae</taxon>
        <taxon>Xenophilus</taxon>
    </lineage>
</organism>
<keyword evidence="17" id="KW-1185">Reference proteome</keyword>
<keyword evidence="6 13" id="KW-0808">Transferase</keyword>
<name>A0AAE3N5C6_9BURK</name>
<comment type="caution">
    <text evidence="16">The sequence shown here is derived from an EMBL/GenBank/DDBJ whole genome shotgun (WGS) entry which is preliminary data.</text>
</comment>
<dbReference type="SMART" id="SM00387">
    <property type="entry name" value="HATPase_c"/>
    <property type="match status" value="1"/>
</dbReference>
<comment type="function">
    <text evidence="13">Member of a two-component regulatory system.</text>
</comment>
<dbReference type="PANTHER" id="PTHR45436">
    <property type="entry name" value="SENSOR HISTIDINE KINASE YKOH"/>
    <property type="match status" value="1"/>
</dbReference>
<dbReference type="Pfam" id="PF00512">
    <property type="entry name" value="HisKA"/>
    <property type="match status" value="1"/>
</dbReference>
<dbReference type="InterPro" id="IPR036097">
    <property type="entry name" value="HisK_dim/P_sf"/>
</dbReference>
<dbReference type="Gene3D" id="3.30.565.10">
    <property type="entry name" value="Histidine kinase-like ATPase, C-terminal domain"/>
    <property type="match status" value="1"/>
</dbReference>
<protein>
    <recommendedName>
        <fullName evidence="13">Sensor protein</fullName>
        <ecNumber evidence="13">2.7.13.3</ecNumber>
    </recommendedName>
</protein>
<evidence type="ECO:0000256" key="7">
    <source>
        <dbReference type="ARBA" id="ARBA00022692"/>
    </source>
</evidence>
<evidence type="ECO:0000256" key="11">
    <source>
        <dbReference type="ARBA" id="ARBA00022989"/>
    </source>
</evidence>
<dbReference type="InterPro" id="IPR006290">
    <property type="entry name" value="CztS_silS_copS"/>
</dbReference>
<accession>A0AAE3N5C6</accession>
<dbReference type="InterPro" id="IPR004358">
    <property type="entry name" value="Sig_transdc_His_kin-like_C"/>
</dbReference>
<dbReference type="PROSITE" id="PS50109">
    <property type="entry name" value="HIS_KIN"/>
    <property type="match status" value="1"/>
</dbReference>
<evidence type="ECO:0000256" key="2">
    <source>
        <dbReference type="ARBA" id="ARBA00004533"/>
    </source>
</evidence>
<dbReference type="InterPro" id="IPR036890">
    <property type="entry name" value="HATPase_C_sf"/>
</dbReference>
<dbReference type="PRINTS" id="PR00344">
    <property type="entry name" value="BCTRLSENSOR"/>
</dbReference>
<feature type="region of interest" description="Disordered" evidence="14">
    <location>
        <begin position="1"/>
        <end position="22"/>
    </location>
</feature>
<dbReference type="CDD" id="cd00082">
    <property type="entry name" value="HisKA"/>
    <property type="match status" value="1"/>
</dbReference>
<dbReference type="NCBIfam" id="TIGR01386">
    <property type="entry name" value="cztS_silS_copS"/>
    <property type="match status" value="1"/>
</dbReference>
<dbReference type="EC" id="2.7.13.3" evidence="13"/>
<keyword evidence="13" id="KW-0902">Two-component regulatory system</keyword>
<evidence type="ECO:0000259" key="15">
    <source>
        <dbReference type="PROSITE" id="PS50109"/>
    </source>
</evidence>
<keyword evidence="8 13" id="KW-0547">Nucleotide-binding</keyword>
<evidence type="ECO:0000256" key="4">
    <source>
        <dbReference type="ARBA" id="ARBA00022519"/>
    </source>
</evidence>
<evidence type="ECO:0000256" key="3">
    <source>
        <dbReference type="ARBA" id="ARBA00022475"/>
    </source>
</evidence>
<evidence type="ECO:0000313" key="16">
    <source>
        <dbReference type="EMBL" id="MDA7414898.1"/>
    </source>
</evidence>
<dbReference type="GO" id="GO:0000155">
    <property type="term" value="F:phosphorelay sensor kinase activity"/>
    <property type="evidence" value="ECO:0007669"/>
    <property type="project" value="InterPro"/>
</dbReference>
<proteinExistence type="predicted"/>
<dbReference type="SUPFAM" id="SSF47384">
    <property type="entry name" value="Homodimeric domain of signal transducing histidine kinase"/>
    <property type="match status" value="1"/>
</dbReference>
<feature type="domain" description="Histidine kinase" evidence="15">
    <location>
        <begin position="250"/>
        <end position="463"/>
    </location>
</feature>
<keyword evidence="5" id="KW-0597">Phosphoprotein</keyword>
<keyword evidence="10 13" id="KW-0067">ATP-binding</keyword>
<dbReference type="InterPro" id="IPR005467">
    <property type="entry name" value="His_kinase_dom"/>
</dbReference>
<evidence type="ECO:0000313" key="17">
    <source>
        <dbReference type="Proteomes" id="UP001212602"/>
    </source>
</evidence>
<keyword evidence="3 13" id="KW-1003">Cell membrane</keyword>
<dbReference type="InterPro" id="IPR003661">
    <property type="entry name" value="HisK_dim/P_dom"/>
</dbReference>
<dbReference type="InterPro" id="IPR003594">
    <property type="entry name" value="HATPase_dom"/>
</dbReference>
<dbReference type="AlphaFoldDB" id="A0AAE3N5C6"/>
<dbReference type="InterPro" id="IPR050428">
    <property type="entry name" value="TCS_sensor_his_kinase"/>
</dbReference>
<evidence type="ECO:0000256" key="5">
    <source>
        <dbReference type="ARBA" id="ARBA00022553"/>
    </source>
</evidence>
<reference evidence="16" key="1">
    <citation type="submission" date="2023-01" db="EMBL/GenBank/DDBJ databases">
        <title>Xenophilus mangrovi sp. nov., isolated from soil of Mangrove nature reserve.</title>
        <authorList>
            <person name="Xu S."/>
            <person name="Liu Z."/>
            <person name="Xu Y."/>
        </authorList>
    </citation>
    <scope>NUCLEOTIDE SEQUENCE</scope>
    <source>
        <strain evidence="16">YW8</strain>
    </source>
</reference>
<keyword evidence="7 13" id="KW-0812">Transmembrane</keyword>
<dbReference type="RefSeq" id="WP_271426173.1">
    <property type="nucleotide sequence ID" value="NZ_JAQIPB010000001.1"/>
</dbReference>
<evidence type="ECO:0000256" key="13">
    <source>
        <dbReference type="RuleBase" id="RU364088"/>
    </source>
</evidence>
<evidence type="ECO:0000256" key="1">
    <source>
        <dbReference type="ARBA" id="ARBA00000085"/>
    </source>
</evidence>
<evidence type="ECO:0000256" key="8">
    <source>
        <dbReference type="ARBA" id="ARBA00022741"/>
    </source>
</evidence>
<dbReference type="PANTHER" id="PTHR45436:SF9">
    <property type="entry name" value="SENSOR PROTEIN"/>
    <property type="match status" value="1"/>
</dbReference>
<dbReference type="SUPFAM" id="SSF55874">
    <property type="entry name" value="ATPase domain of HSP90 chaperone/DNA topoisomerase II/histidine kinase"/>
    <property type="match status" value="1"/>
</dbReference>
<evidence type="ECO:0000256" key="9">
    <source>
        <dbReference type="ARBA" id="ARBA00022777"/>
    </source>
</evidence>
<comment type="catalytic activity">
    <reaction evidence="1 13">
        <text>ATP + protein L-histidine = ADP + protein N-phospho-L-histidine.</text>
        <dbReference type="EC" id="2.7.13.3"/>
    </reaction>
</comment>
<dbReference type="Gene3D" id="1.10.287.130">
    <property type="match status" value="1"/>
</dbReference>
<feature type="transmembrane region" description="Helical" evidence="13">
    <location>
        <begin position="165"/>
        <end position="188"/>
    </location>
</feature>
<keyword evidence="12 13" id="KW-0472">Membrane</keyword>
<sequence length="467" mass="50469">MSATRPPEGARTAARQREGAPVSAGSIQASLSRWLAVQTLVGLSVVCAGIYAAISWGLAAKHEDEYRQHYEMVRHAIGDGSHGTVTDDEDDVQHKLRDIFASHPDLAIELTLSDQPFFAHQPATTGPTRWVWRDAPEGELTVQGQPLKARMALDVGRDDLMRERLGYTLIVTAALGSLLVSLTGFWLVRRSLAPLKLLAAETAEVGPDRPGRRIAAGAYAAELQPWIEQFNALLQRAEGAYAQLEAFNADLAHELRTPLSNMIAQVEVELGRSRSEQALREALGSCLEEVRRMSAIMADMLFLSQADRGAKARRSAPCSLAEQVQAVAEFHEPELEAKALSLDVRGDAQLAVDTGLLRRAISNLMSNAVRHAEPGSTLVVSIEPAASGVSISVQNRGPVIAPGTLERIFERFFRADAARTGSSQHHGLGLAIVAAIARMHDGRTFASSALGLTRIGLHLAHPPSRQK</sequence>
<dbReference type="Proteomes" id="UP001212602">
    <property type="component" value="Unassembled WGS sequence"/>
</dbReference>
<keyword evidence="11 13" id="KW-1133">Transmembrane helix</keyword>
<dbReference type="EMBL" id="JAQIPB010000001">
    <property type="protein sequence ID" value="MDA7414898.1"/>
    <property type="molecule type" value="Genomic_DNA"/>
</dbReference>
<dbReference type="GO" id="GO:0005524">
    <property type="term" value="F:ATP binding"/>
    <property type="evidence" value="ECO:0007669"/>
    <property type="project" value="UniProtKB-KW"/>
</dbReference>
<evidence type="ECO:0000256" key="12">
    <source>
        <dbReference type="ARBA" id="ARBA00023136"/>
    </source>
</evidence>
<feature type="transmembrane region" description="Helical" evidence="13">
    <location>
        <begin position="35"/>
        <end position="59"/>
    </location>
</feature>
<dbReference type="Pfam" id="PF02518">
    <property type="entry name" value="HATPase_c"/>
    <property type="match status" value="1"/>
</dbReference>
<keyword evidence="9 13" id="KW-0418">Kinase</keyword>